<keyword evidence="1" id="KW-1133">Transmembrane helix</keyword>
<evidence type="ECO:0000313" key="2">
    <source>
        <dbReference type="EMBL" id="CAG7828871.1"/>
    </source>
</evidence>
<dbReference type="EMBL" id="CAJVCH010549232">
    <property type="protein sequence ID" value="CAG7828871.1"/>
    <property type="molecule type" value="Genomic_DNA"/>
</dbReference>
<name>A0A8J2Q0J3_9HEXA</name>
<keyword evidence="1" id="KW-0812">Transmembrane</keyword>
<evidence type="ECO:0000256" key="1">
    <source>
        <dbReference type="SAM" id="Phobius"/>
    </source>
</evidence>
<dbReference type="Proteomes" id="UP000708208">
    <property type="component" value="Unassembled WGS sequence"/>
</dbReference>
<reference evidence="2" key="1">
    <citation type="submission" date="2021-06" db="EMBL/GenBank/DDBJ databases">
        <authorList>
            <person name="Hodson N. C."/>
            <person name="Mongue J. A."/>
            <person name="Jaron S. K."/>
        </authorList>
    </citation>
    <scope>NUCLEOTIDE SEQUENCE</scope>
</reference>
<dbReference type="AlphaFoldDB" id="A0A8J2Q0J3"/>
<feature type="transmembrane region" description="Helical" evidence="1">
    <location>
        <begin position="44"/>
        <end position="66"/>
    </location>
</feature>
<accession>A0A8J2Q0J3</accession>
<gene>
    <name evidence="2" type="ORF">AFUS01_LOCUS38769</name>
</gene>
<organism evidence="2 3">
    <name type="scientific">Allacma fusca</name>
    <dbReference type="NCBI Taxonomy" id="39272"/>
    <lineage>
        <taxon>Eukaryota</taxon>
        <taxon>Metazoa</taxon>
        <taxon>Ecdysozoa</taxon>
        <taxon>Arthropoda</taxon>
        <taxon>Hexapoda</taxon>
        <taxon>Collembola</taxon>
        <taxon>Symphypleona</taxon>
        <taxon>Sminthuridae</taxon>
        <taxon>Allacma</taxon>
    </lineage>
</organism>
<keyword evidence="3" id="KW-1185">Reference proteome</keyword>
<dbReference type="OrthoDB" id="8298626at2759"/>
<proteinExistence type="predicted"/>
<sequence>MSDVLLGKLEILENEPTIFVSVNPELKVSHSKLCKSRCGIPHRLFLIIGIILTSGMTIALIAGQYFNSTSAGGNTGNLEVVETESKGIIPDEHSATNQLTVVSATDLKDLTSEQDTIIIEDLNEEYPDSYSLIISEHPNIQNLIIAGPISHKWLKFLLQKLPRVTSLTIHMDEACIKTDENNGYNFKSVTNLVLTNLSTCKKIFWIAAGTATEWEELLGMCHLVTAAFLVRLLAQTGIVETVGVAGT</sequence>
<protein>
    <submittedName>
        <fullName evidence="2">Uncharacterized protein</fullName>
    </submittedName>
</protein>
<comment type="caution">
    <text evidence="2">The sequence shown here is derived from an EMBL/GenBank/DDBJ whole genome shotgun (WGS) entry which is preliminary data.</text>
</comment>
<evidence type="ECO:0000313" key="3">
    <source>
        <dbReference type="Proteomes" id="UP000708208"/>
    </source>
</evidence>
<keyword evidence="1" id="KW-0472">Membrane</keyword>